<keyword evidence="6" id="KW-0009">Actin-binding</keyword>
<dbReference type="PANTHER" id="PTHR22692:SF16">
    <property type="entry name" value="MYOSIN XVB"/>
    <property type="match status" value="1"/>
</dbReference>
<dbReference type="Gene3D" id="2.30.30.40">
    <property type="entry name" value="SH3 Domains"/>
    <property type="match status" value="1"/>
</dbReference>
<evidence type="ECO:0000259" key="8">
    <source>
        <dbReference type="PROSITE" id="PS50002"/>
    </source>
</evidence>
<evidence type="ECO:0000256" key="5">
    <source>
        <dbReference type="ARBA" id="ARBA00022737"/>
    </source>
</evidence>
<dbReference type="SMART" id="SM00295">
    <property type="entry name" value="B41"/>
    <property type="match status" value="1"/>
</dbReference>
<dbReference type="Pfam" id="PF00373">
    <property type="entry name" value="FERM_M"/>
    <property type="match status" value="1"/>
</dbReference>
<keyword evidence="12" id="KW-1185">Reference proteome</keyword>
<feature type="domain" description="SH3" evidence="8">
    <location>
        <begin position="123"/>
        <end position="184"/>
    </location>
</feature>
<dbReference type="Pfam" id="PF00784">
    <property type="entry name" value="MyTH4"/>
    <property type="match status" value="1"/>
</dbReference>
<evidence type="ECO:0000256" key="2">
    <source>
        <dbReference type="ARBA" id="ARBA00008314"/>
    </source>
</evidence>
<dbReference type="SMART" id="SM00139">
    <property type="entry name" value="MyTH4"/>
    <property type="match status" value="1"/>
</dbReference>
<dbReference type="SMART" id="SM00326">
    <property type="entry name" value="SH3"/>
    <property type="match status" value="1"/>
</dbReference>
<dbReference type="InterPro" id="IPR035963">
    <property type="entry name" value="FERM_2"/>
</dbReference>
<keyword evidence="4" id="KW-0963">Cytoplasm</keyword>
<feature type="domain" description="FERM" evidence="9">
    <location>
        <begin position="334"/>
        <end position="600"/>
    </location>
</feature>
<dbReference type="GO" id="GO:0003779">
    <property type="term" value="F:actin binding"/>
    <property type="evidence" value="ECO:0007669"/>
    <property type="project" value="UniProtKB-KW"/>
</dbReference>
<dbReference type="Proteomes" id="UP000264820">
    <property type="component" value="Unplaced"/>
</dbReference>
<dbReference type="CDD" id="cd14473">
    <property type="entry name" value="FERM_B-lobe"/>
    <property type="match status" value="1"/>
</dbReference>
<dbReference type="STRING" id="109280.ENSHCOP00000007475"/>
<evidence type="ECO:0000256" key="4">
    <source>
        <dbReference type="ARBA" id="ARBA00022490"/>
    </source>
</evidence>
<feature type="domain" description="MyTH4" evidence="10">
    <location>
        <begin position="86"/>
        <end position="328"/>
    </location>
</feature>
<protein>
    <recommendedName>
        <fullName evidence="13">Myosin XVB</fullName>
    </recommendedName>
</protein>
<keyword evidence="3 7" id="KW-0728">SH3 domain</keyword>
<dbReference type="GO" id="GO:0005856">
    <property type="term" value="C:cytoskeleton"/>
    <property type="evidence" value="ECO:0007669"/>
    <property type="project" value="InterPro"/>
</dbReference>
<name>A0A3Q2XRQ6_HIPCM</name>
<dbReference type="PROSITE" id="PS50057">
    <property type="entry name" value="FERM_3"/>
    <property type="match status" value="1"/>
</dbReference>
<dbReference type="SUPFAM" id="SSF47031">
    <property type="entry name" value="Second domain of FERM"/>
    <property type="match status" value="1"/>
</dbReference>
<organism evidence="11 12">
    <name type="scientific">Hippocampus comes</name>
    <name type="common">Tiger tail seahorse</name>
    <dbReference type="NCBI Taxonomy" id="109280"/>
    <lineage>
        <taxon>Eukaryota</taxon>
        <taxon>Metazoa</taxon>
        <taxon>Chordata</taxon>
        <taxon>Craniata</taxon>
        <taxon>Vertebrata</taxon>
        <taxon>Euteleostomi</taxon>
        <taxon>Actinopterygii</taxon>
        <taxon>Neopterygii</taxon>
        <taxon>Teleostei</taxon>
        <taxon>Neoteleostei</taxon>
        <taxon>Acanthomorphata</taxon>
        <taxon>Syngnathiaria</taxon>
        <taxon>Syngnathiformes</taxon>
        <taxon>Syngnathoidei</taxon>
        <taxon>Syngnathidae</taxon>
        <taxon>Hippocampus</taxon>
    </lineage>
</organism>
<proteinExistence type="inferred from homology"/>
<evidence type="ECO:0000256" key="1">
    <source>
        <dbReference type="ARBA" id="ARBA00004496"/>
    </source>
</evidence>
<dbReference type="Ensembl" id="ENSHCOT00000001925.1">
    <property type="protein sequence ID" value="ENSHCOP00000007475.1"/>
    <property type="gene ID" value="ENSHCOG00000000296.1"/>
</dbReference>
<dbReference type="PANTHER" id="PTHR22692">
    <property type="entry name" value="MYOSIN VII, XV"/>
    <property type="match status" value="1"/>
</dbReference>
<dbReference type="InterPro" id="IPR001452">
    <property type="entry name" value="SH3_domain"/>
</dbReference>
<evidence type="ECO:0000256" key="3">
    <source>
        <dbReference type="ARBA" id="ARBA00022443"/>
    </source>
</evidence>
<dbReference type="AlphaFoldDB" id="A0A3Q2XRQ6"/>
<evidence type="ECO:0000313" key="12">
    <source>
        <dbReference type="Proteomes" id="UP000264820"/>
    </source>
</evidence>
<dbReference type="Gene3D" id="3.10.20.90">
    <property type="entry name" value="Phosphatidylinositol 3-kinase Catalytic Subunit, Chain A, domain 1"/>
    <property type="match status" value="1"/>
</dbReference>
<evidence type="ECO:0000256" key="6">
    <source>
        <dbReference type="ARBA" id="ARBA00023203"/>
    </source>
</evidence>
<dbReference type="InterPro" id="IPR019748">
    <property type="entry name" value="FERM_central"/>
</dbReference>
<dbReference type="InterPro" id="IPR000857">
    <property type="entry name" value="MyTH4_dom"/>
</dbReference>
<dbReference type="GeneTree" id="ENSGT00930000151032"/>
<dbReference type="InterPro" id="IPR019749">
    <property type="entry name" value="Band_41_domain"/>
</dbReference>
<dbReference type="Gene3D" id="1.25.40.530">
    <property type="entry name" value="MyTH4 domain"/>
    <property type="match status" value="1"/>
</dbReference>
<dbReference type="Pfam" id="PF07653">
    <property type="entry name" value="SH3_2"/>
    <property type="match status" value="1"/>
</dbReference>
<comment type="subcellular location">
    <subcellularLocation>
        <location evidence="1">Cytoplasm</location>
    </subcellularLocation>
</comment>
<dbReference type="PROSITE" id="PS50002">
    <property type="entry name" value="SH3"/>
    <property type="match status" value="1"/>
</dbReference>
<evidence type="ECO:0000256" key="7">
    <source>
        <dbReference type="PROSITE-ProRule" id="PRU00192"/>
    </source>
</evidence>
<dbReference type="GO" id="GO:0005737">
    <property type="term" value="C:cytoplasm"/>
    <property type="evidence" value="ECO:0007669"/>
    <property type="project" value="UniProtKB-SubCell"/>
</dbReference>
<dbReference type="InterPro" id="IPR038185">
    <property type="entry name" value="MyTH4_dom_sf"/>
</dbReference>
<evidence type="ECO:0000259" key="9">
    <source>
        <dbReference type="PROSITE" id="PS50057"/>
    </source>
</evidence>
<dbReference type="InterPro" id="IPR036028">
    <property type="entry name" value="SH3-like_dom_sf"/>
</dbReference>
<dbReference type="InterPro" id="IPR051567">
    <property type="entry name" value="Unconventional_Myosin_ATPase"/>
</dbReference>
<reference evidence="11" key="2">
    <citation type="submission" date="2025-09" db="UniProtKB">
        <authorList>
            <consortium name="Ensembl"/>
        </authorList>
    </citation>
    <scope>IDENTIFICATION</scope>
</reference>
<sequence>MKDLLANLNVGTMPNSWDDNMKKRIVIAARDNWENYFSRLFPVKILGVCHRGIRLLRIVAASGIDPKHLRLLRSYSFAELLSVELCGTNQVQLELTNENLQLHSSRAPQIIAMVQFFLKELMKNSGHVVALKSFVTDDKSLLSFSKGDVIKLLPMEGLQAGWRFGTMGGRSGLFQEDLTQPSAALDYHNLQLDRRDNRWKSMRGARAFSQEKEALIPIGKQIDNTESEWMTGDVSSQRTAQTSIQESLQELPRSSCILGWRLLYLIAGFFPCSGNLVPYVTRHLHDIATDPEHHYRELVYVCEDNLQRSLNFGGRRNIPSHVELEANLAGKSSQLISIQLPGEVKFPVKIHSFSMAADVINELCKEMSISNPSEMNEFSIFAHRQKDGMVRPLHSSEYLMDFLLDDGCIFLSIRRVMWQIPLCFNNDLYVEFHYQQLKEDYLNGLLQLTPAANGSSSVQQISELAVLQHLAQGLKIQLSVLEIKKYLPAQEGQNVNIDGIHSLCLNKIDAMKALSPLDAKIQFIVLLTEQHLFGSNNYLAQKVSQRGCPSPCIVSVNHEGEKVFQIPLTDVQSMRTVRPKKLALPYVPVEHYSLIKIKIE</sequence>
<accession>A0A3Q2XRQ6</accession>
<keyword evidence="5" id="KW-0677">Repeat</keyword>
<reference evidence="11" key="1">
    <citation type="submission" date="2025-08" db="UniProtKB">
        <authorList>
            <consortium name="Ensembl"/>
        </authorList>
    </citation>
    <scope>IDENTIFICATION</scope>
</reference>
<dbReference type="OMA" id="FLRRVMW"/>
<dbReference type="InterPro" id="IPR000299">
    <property type="entry name" value="FERM_domain"/>
</dbReference>
<dbReference type="PROSITE" id="PS51016">
    <property type="entry name" value="MYTH4"/>
    <property type="match status" value="1"/>
</dbReference>
<evidence type="ECO:0000313" key="11">
    <source>
        <dbReference type="Ensembl" id="ENSHCOP00000007475.1"/>
    </source>
</evidence>
<dbReference type="SUPFAM" id="SSF50044">
    <property type="entry name" value="SH3-domain"/>
    <property type="match status" value="1"/>
</dbReference>
<comment type="similarity">
    <text evidence="2">Belongs to the TRAFAC class myosin-kinesin ATPase superfamily. Myosin family.</text>
</comment>
<evidence type="ECO:0008006" key="13">
    <source>
        <dbReference type="Google" id="ProtNLM"/>
    </source>
</evidence>
<evidence type="ECO:0000259" key="10">
    <source>
        <dbReference type="PROSITE" id="PS51016"/>
    </source>
</evidence>